<dbReference type="InterPro" id="IPR008969">
    <property type="entry name" value="CarboxyPept-like_regulatory"/>
</dbReference>
<dbReference type="KEGG" id="aba:Acid345_4382"/>
<dbReference type="SUPFAM" id="SSF49464">
    <property type="entry name" value="Carboxypeptidase regulatory domain-like"/>
    <property type="match status" value="1"/>
</dbReference>
<dbReference type="HOGENOM" id="CLU_1793964_0_0_0"/>
<dbReference type="EMBL" id="CP000360">
    <property type="protein sequence ID" value="ABF43382.1"/>
    <property type="molecule type" value="Genomic_DNA"/>
</dbReference>
<organism evidence="1 2">
    <name type="scientific">Koribacter versatilis (strain Ellin345)</name>
    <dbReference type="NCBI Taxonomy" id="204669"/>
    <lineage>
        <taxon>Bacteria</taxon>
        <taxon>Pseudomonadati</taxon>
        <taxon>Acidobacteriota</taxon>
        <taxon>Terriglobia</taxon>
        <taxon>Terriglobales</taxon>
        <taxon>Candidatus Korobacteraceae</taxon>
        <taxon>Candidatus Korobacter</taxon>
    </lineage>
</organism>
<dbReference type="EnsemblBacteria" id="ABF43382">
    <property type="protein sequence ID" value="ABF43382"/>
    <property type="gene ID" value="Acid345_4382"/>
</dbReference>
<dbReference type="RefSeq" id="WP_011525179.1">
    <property type="nucleotide sequence ID" value="NC_008009.1"/>
</dbReference>
<gene>
    <name evidence="1" type="ordered locus">Acid345_4382</name>
</gene>
<evidence type="ECO:0000313" key="1">
    <source>
        <dbReference type="EMBL" id="ABF43382.1"/>
    </source>
</evidence>
<reference evidence="1 2" key="1">
    <citation type="journal article" date="2009" name="Appl. Environ. Microbiol.">
        <title>Three genomes from the phylum Acidobacteria provide insight into the lifestyles of these microorganisms in soils.</title>
        <authorList>
            <person name="Ward N.L."/>
            <person name="Challacombe J.F."/>
            <person name="Janssen P.H."/>
            <person name="Henrissat B."/>
            <person name="Coutinho P.M."/>
            <person name="Wu M."/>
            <person name="Xie G."/>
            <person name="Haft D.H."/>
            <person name="Sait M."/>
            <person name="Badger J."/>
            <person name="Barabote R.D."/>
            <person name="Bradley B."/>
            <person name="Brettin T.S."/>
            <person name="Brinkac L.M."/>
            <person name="Bruce D."/>
            <person name="Creasy T."/>
            <person name="Daugherty S.C."/>
            <person name="Davidsen T.M."/>
            <person name="DeBoy R.T."/>
            <person name="Detter J.C."/>
            <person name="Dodson R.J."/>
            <person name="Durkin A.S."/>
            <person name="Ganapathy A."/>
            <person name="Gwinn-Giglio M."/>
            <person name="Han C.S."/>
            <person name="Khouri H."/>
            <person name="Kiss H."/>
            <person name="Kothari S.P."/>
            <person name="Madupu R."/>
            <person name="Nelson K.E."/>
            <person name="Nelson W.C."/>
            <person name="Paulsen I."/>
            <person name="Penn K."/>
            <person name="Ren Q."/>
            <person name="Rosovitz M.J."/>
            <person name="Selengut J.D."/>
            <person name="Shrivastava S."/>
            <person name="Sullivan S.A."/>
            <person name="Tapia R."/>
            <person name="Thompson L.S."/>
            <person name="Watkins K.L."/>
            <person name="Yang Q."/>
            <person name="Yu C."/>
            <person name="Zafar N."/>
            <person name="Zhou L."/>
            <person name="Kuske C.R."/>
        </authorList>
    </citation>
    <scope>NUCLEOTIDE SEQUENCE [LARGE SCALE GENOMIC DNA]</scope>
    <source>
        <strain evidence="1 2">Ellin345</strain>
    </source>
</reference>
<sequence>MPLLRRILLLLLLRTTVLACYQINVPFGEIHADGIAGVITLDDNPIKAATLELHVLTENSRQTSDKAVTWDKAVLQTARTDADGGFDFGVQKPGKYVILMTKPSYEPIKVELAAPSSQVNHEQLEVRFTADWCLRVAARSPKLR</sequence>
<protein>
    <recommendedName>
        <fullName evidence="3">Carboxypeptidase regulatory-like domain-containing protein</fullName>
    </recommendedName>
</protein>
<dbReference type="Gene3D" id="2.60.40.1120">
    <property type="entry name" value="Carboxypeptidase-like, regulatory domain"/>
    <property type="match status" value="1"/>
</dbReference>
<evidence type="ECO:0008006" key="3">
    <source>
        <dbReference type="Google" id="ProtNLM"/>
    </source>
</evidence>
<proteinExistence type="predicted"/>
<name>Q1IIB8_KORVE</name>
<dbReference type="Proteomes" id="UP000002432">
    <property type="component" value="Chromosome"/>
</dbReference>
<evidence type="ECO:0000313" key="2">
    <source>
        <dbReference type="Proteomes" id="UP000002432"/>
    </source>
</evidence>
<keyword evidence="2" id="KW-1185">Reference proteome</keyword>
<dbReference type="AlphaFoldDB" id="Q1IIB8"/>
<accession>Q1IIB8</accession>